<protein>
    <submittedName>
        <fullName evidence="1">Uncharacterized protein</fullName>
    </submittedName>
</protein>
<gene>
    <name evidence="1" type="ORF">HNY73_004023</name>
</gene>
<accession>A0A8T0FSF4</accession>
<sequence length="242" mass="27939">MGMAELTLRNIRNKLWLNMRLLLVITAIAILFSPAVAIICIIIQQLRKILMLLETHDTIEARMESAIEKERRKRQKVSRPVYKKQIRFKSLSILTKNGTSTEQKPNNPNPCGILRKKAEEQPSHNFSEAPAKTTEIIKTSARKTSVSISSANIESRIEMERGKRNKESLPAYKKQESLKSSSTLTKKVHQLNRNQMTPIPAEFYEKKQKTSLIITHAEHLQRRLKSSKHMQEKVLSVFRQQE</sequence>
<organism evidence="1 2">
    <name type="scientific">Argiope bruennichi</name>
    <name type="common">Wasp spider</name>
    <name type="synonym">Aranea bruennichi</name>
    <dbReference type="NCBI Taxonomy" id="94029"/>
    <lineage>
        <taxon>Eukaryota</taxon>
        <taxon>Metazoa</taxon>
        <taxon>Ecdysozoa</taxon>
        <taxon>Arthropoda</taxon>
        <taxon>Chelicerata</taxon>
        <taxon>Arachnida</taxon>
        <taxon>Araneae</taxon>
        <taxon>Araneomorphae</taxon>
        <taxon>Entelegynae</taxon>
        <taxon>Araneoidea</taxon>
        <taxon>Araneidae</taxon>
        <taxon>Argiope</taxon>
    </lineage>
</organism>
<dbReference type="EMBL" id="JABXBU010000003">
    <property type="protein sequence ID" value="KAF8792430.1"/>
    <property type="molecule type" value="Genomic_DNA"/>
</dbReference>
<reference evidence="1" key="2">
    <citation type="submission" date="2020-06" db="EMBL/GenBank/DDBJ databases">
        <authorList>
            <person name="Sheffer M."/>
        </authorList>
    </citation>
    <scope>NUCLEOTIDE SEQUENCE</scope>
</reference>
<keyword evidence="2" id="KW-1185">Reference proteome</keyword>
<proteinExistence type="predicted"/>
<evidence type="ECO:0000313" key="1">
    <source>
        <dbReference type="EMBL" id="KAF8792430.1"/>
    </source>
</evidence>
<reference evidence="1" key="1">
    <citation type="journal article" date="2020" name="bioRxiv">
        <title>Chromosome-level reference genome of the European wasp spider Argiope bruennichi: a resource for studies on range expansion and evolutionary adaptation.</title>
        <authorList>
            <person name="Sheffer M.M."/>
            <person name="Hoppe A."/>
            <person name="Krehenwinkel H."/>
            <person name="Uhl G."/>
            <person name="Kuss A.W."/>
            <person name="Jensen L."/>
            <person name="Jensen C."/>
            <person name="Gillespie R.G."/>
            <person name="Hoff K.J."/>
            <person name="Prost S."/>
        </authorList>
    </citation>
    <scope>NUCLEOTIDE SEQUENCE</scope>
</reference>
<evidence type="ECO:0000313" key="2">
    <source>
        <dbReference type="Proteomes" id="UP000807504"/>
    </source>
</evidence>
<dbReference type="AlphaFoldDB" id="A0A8T0FSF4"/>
<comment type="caution">
    <text evidence="1">The sequence shown here is derived from an EMBL/GenBank/DDBJ whole genome shotgun (WGS) entry which is preliminary data.</text>
</comment>
<dbReference type="Proteomes" id="UP000807504">
    <property type="component" value="Unassembled WGS sequence"/>
</dbReference>
<name>A0A8T0FSF4_ARGBR</name>